<sequence>MSATLVGDNIKVGKVNLGGQEFDVLVSANTREGVTPRPFILQDDKKRFLDKGAKDTFNSEFKNTDKVLYLENLSRVAETQVTETSEESIEVKIVDDKVIVDAPESATKEDIAKAVAEAGVEVDGEKIDEALITDQDSLPKVEDPKVHVVTDHSSTPFDLSKVYSQAVSESTRSLPEEYILIREYDHAEREYGGDVQAYLDAGNKKTDRLKWETVHINTAEGTQAQIGEQKKLWYKFNAAAREGRKLLPHLPIYRYRDGKVVRVKSIK</sequence>
<dbReference type="Proteomes" id="UP000203261">
    <property type="component" value="Segment"/>
</dbReference>
<reference evidence="1 2" key="1">
    <citation type="submission" date="2015-08" db="EMBL/GenBank/DDBJ databases">
        <authorList>
            <person name="Babu N.S."/>
            <person name="Beckwith C.J."/>
            <person name="Beseler K.G."/>
            <person name="Brison A."/>
            <person name="Carone J.V."/>
            <person name="Caskin T.P."/>
            <person name="Diamond M."/>
            <person name="Durham M.E."/>
            <person name="Foxe J.M."/>
            <person name="Go M."/>
            <person name="Henderson B.A."/>
            <person name="Jones I.B."/>
            <person name="McGettigan J.A."/>
            <person name="Micheletti S.J."/>
            <person name="Nasrallah M.E."/>
            <person name="Ortiz D."/>
            <person name="Piller C.R."/>
            <person name="Privatt S.R."/>
            <person name="Schneider S.L."/>
            <person name="Sharp S."/>
            <person name="Smith T.C."/>
            <person name="Stanton J.D."/>
            <person name="Ullery H.E."/>
            <person name="Wilson R.J."/>
            <person name="Serrano M.G."/>
            <person name="Buck G."/>
            <person name="Lee V."/>
            <person name="Wang Y."/>
            <person name="Carvalho R."/>
            <person name="Voegtly L."/>
            <person name="Shi R."/>
            <person name="Duckworth R."/>
            <person name="Johnson A."/>
            <person name="Loviza R."/>
            <person name="Walstead R."/>
            <person name="Shah Z."/>
            <person name="Kiflezghi M."/>
            <person name="Wade K."/>
            <person name="Ball S.L."/>
            <person name="Bradley K.W."/>
            <person name="Asai D.J."/>
            <person name="Bowman C.A."/>
            <person name="Russell D.A."/>
            <person name="Pope W.H."/>
            <person name="Jacobs-Sera D."/>
            <person name="Hendrix R.W."/>
            <person name="Hatfull G.F."/>
        </authorList>
    </citation>
    <scope>NUCLEOTIDE SEQUENCE [LARGE SCALE GENOMIC DNA]</scope>
</reference>
<accession>A0A127AWL1</accession>
<dbReference type="EMBL" id="KT624200">
    <property type="protein sequence ID" value="AMM45089.1"/>
    <property type="molecule type" value="Genomic_DNA"/>
</dbReference>
<dbReference type="KEGG" id="vg:29125457"/>
<gene>
    <name evidence="1" type="ORF">SP15_281</name>
</gene>
<name>A0A127AWL1_9CAUD</name>
<evidence type="ECO:0000313" key="2">
    <source>
        <dbReference type="Proteomes" id="UP000203261"/>
    </source>
</evidence>
<organism evidence="1 2">
    <name type="scientific">Bacillus phage SP-15</name>
    <dbReference type="NCBI Taxonomy" id="1792032"/>
    <lineage>
        <taxon>Viruses</taxon>
        <taxon>Duplodnaviria</taxon>
        <taxon>Heunggongvirae</taxon>
        <taxon>Uroviricota</taxon>
        <taxon>Caudoviricetes</taxon>
        <taxon>Thornevirus</taxon>
        <taxon>Thornevirus SP15</taxon>
    </lineage>
</organism>
<keyword evidence="2" id="KW-1185">Reference proteome</keyword>
<dbReference type="GeneID" id="29125457"/>
<evidence type="ECO:0000313" key="1">
    <source>
        <dbReference type="EMBL" id="AMM45089.1"/>
    </source>
</evidence>
<dbReference type="RefSeq" id="YP_009302678.1">
    <property type="nucleotide sequence ID" value="NC_031245.1"/>
</dbReference>
<proteinExistence type="predicted"/>
<protein>
    <submittedName>
        <fullName evidence="1">Uncharacterized protein</fullName>
    </submittedName>
</protein>